<dbReference type="PROSITE" id="PS50011">
    <property type="entry name" value="PROTEIN_KINASE_DOM"/>
    <property type="match status" value="1"/>
</dbReference>
<dbReference type="Pfam" id="PF07714">
    <property type="entry name" value="PK_Tyr_Ser-Thr"/>
    <property type="match status" value="1"/>
</dbReference>
<feature type="binding site" evidence="15">
    <location>
        <position position="865"/>
    </location>
    <ligand>
        <name>ATP</name>
        <dbReference type="ChEBI" id="CHEBI:30616"/>
    </ligand>
</feature>
<evidence type="ECO:0000313" key="21">
    <source>
        <dbReference type="Proteomes" id="UP001172457"/>
    </source>
</evidence>
<keyword evidence="21" id="KW-1185">Reference proteome</keyword>
<name>A0AA38WUR1_9ASTR</name>
<dbReference type="Gene3D" id="3.30.430.20">
    <property type="entry name" value="Gnk2 domain, C-X8-C-X2-C motif"/>
    <property type="match status" value="4"/>
</dbReference>
<dbReference type="AlphaFoldDB" id="A0AA38WUR1"/>
<organism evidence="20 21">
    <name type="scientific">Centaurea solstitialis</name>
    <name type="common">yellow star-thistle</name>
    <dbReference type="NCBI Taxonomy" id="347529"/>
    <lineage>
        <taxon>Eukaryota</taxon>
        <taxon>Viridiplantae</taxon>
        <taxon>Streptophyta</taxon>
        <taxon>Embryophyta</taxon>
        <taxon>Tracheophyta</taxon>
        <taxon>Spermatophyta</taxon>
        <taxon>Magnoliopsida</taxon>
        <taxon>eudicotyledons</taxon>
        <taxon>Gunneridae</taxon>
        <taxon>Pentapetalae</taxon>
        <taxon>asterids</taxon>
        <taxon>campanulids</taxon>
        <taxon>Asterales</taxon>
        <taxon>Asteraceae</taxon>
        <taxon>Carduoideae</taxon>
        <taxon>Cardueae</taxon>
        <taxon>Centaureinae</taxon>
        <taxon>Centaurea</taxon>
    </lineage>
</organism>
<gene>
    <name evidence="20" type="ORF">OSB04_002160</name>
</gene>
<evidence type="ECO:0000256" key="2">
    <source>
        <dbReference type="ARBA" id="ARBA00022527"/>
    </source>
</evidence>
<dbReference type="InterPro" id="IPR011009">
    <property type="entry name" value="Kinase-like_dom_sf"/>
</dbReference>
<evidence type="ECO:0000256" key="5">
    <source>
        <dbReference type="ARBA" id="ARBA00022692"/>
    </source>
</evidence>
<dbReference type="Gene3D" id="3.30.200.20">
    <property type="entry name" value="Phosphorylase Kinase, domain 1"/>
    <property type="match status" value="2"/>
</dbReference>
<feature type="domain" description="Gnk2-homologous" evidence="19">
    <location>
        <begin position="22"/>
        <end position="126"/>
    </location>
</feature>
<dbReference type="SMART" id="SM00220">
    <property type="entry name" value="S_TKc"/>
    <property type="match status" value="1"/>
</dbReference>
<dbReference type="PROSITE" id="PS00107">
    <property type="entry name" value="PROTEIN_KINASE_ATP"/>
    <property type="match status" value="2"/>
</dbReference>
<keyword evidence="12 17" id="KW-0472">Membrane</keyword>
<keyword evidence="8 15" id="KW-0547">Nucleotide-binding</keyword>
<evidence type="ECO:0008006" key="22">
    <source>
        <dbReference type="Google" id="ProtNLM"/>
    </source>
</evidence>
<evidence type="ECO:0000256" key="16">
    <source>
        <dbReference type="SAM" id="MobiDB-lite"/>
    </source>
</evidence>
<evidence type="ECO:0000256" key="8">
    <source>
        <dbReference type="ARBA" id="ARBA00022741"/>
    </source>
</evidence>
<dbReference type="InterPro" id="IPR038408">
    <property type="entry name" value="GNK2_sf"/>
</dbReference>
<feature type="domain" description="Gnk2-homologous" evidence="19">
    <location>
        <begin position="560"/>
        <end position="663"/>
    </location>
</feature>
<reference evidence="20" key="1">
    <citation type="submission" date="2023-03" db="EMBL/GenBank/DDBJ databases">
        <title>Chromosome-scale reference genome and RAD-based genetic map of yellow starthistle (Centaurea solstitialis) reveal putative structural variation and QTLs associated with invader traits.</title>
        <authorList>
            <person name="Reatini B."/>
            <person name="Cang F.A."/>
            <person name="Jiang Q."/>
            <person name="Mckibben M.T.W."/>
            <person name="Barker M.S."/>
            <person name="Rieseberg L.H."/>
            <person name="Dlugosch K.M."/>
        </authorList>
    </citation>
    <scope>NUCLEOTIDE SEQUENCE</scope>
    <source>
        <strain evidence="20">CAN-66</strain>
        <tissue evidence="20">Leaf</tissue>
    </source>
</reference>
<keyword evidence="14" id="KW-0325">Glycoprotein</keyword>
<dbReference type="Proteomes" id="UP001172457">
    <property type="component" value="Chromosome 1"/>
</dbReference>
<dbReference type="GO" id="GO:0005524">
    <property type="term" value="F:ATP binding"/>
    <property type="evidence" value="ECO:0007669"/>
    <property type="project" value="UniProtKB-UniRule"/>
</dbReference>
<evidence type="ECO:0000259" key="19">
    <source>
        <dbReference type="PROSITE" id="PS51473"/>
    </source>
</evidence>
<evidence type="ECO:0000256" key="6">
    <source>
        <dbReference type="ARBA" id="ARBA00022729"/>
    </source>
</evidence>
<comment type="caution">
    <text evidence="20">The sequence shown here is derived from an EMBL/GenBank/DDBJ whole genome shotgun (WGS) entry which is preliminary data.</text>
</comment>
<sequence>MLIYENARSNLSHSSRGYGGRDHGVSQCNNDANFTSNSVYQRNLDDALSSLTSDTSITYGFYNRSVGETPDKANVMALCRGDVEPDDCRRCINASSRRLRANCPNQKAAIELWVDNCMVRYSNETILGEPDYDGEFRRPNGNNASDVDQFNQALTQLLQQLRGDASSGGSYRKYASGNNTNGPWLTTIYGIMQCTPDLSKDQCYDCLDWTMVQIPYCCVNRRGGRVIYHSCHLRYEVYRFFNDTVSLAPTLLPPPPPPPPTELSPPPLQPPSGKGSNPCIIIIAVVATISVVILVAIFVFIFMRRNRKMERRPSVNPIYEDIDTNEIITPESLQYSFAVIRAATNNFSENNKLGQGGFGSVYKGKLQDGQEIAVKRLSNDSGQGKLEFKNEVLLLARLQHRNLVRLIGFSLEGSERLLIGYMAPEYAQHGEFSVKSDVFSFGVLVLEIVIGRKNHTFENGMMSEDLLSTAWKSWRDGTISSLIDPTLEDGSSSLRDMTRCIHIGLLCVQEDVVDRPTMASVVLMLGGLSQTLAVPSEPAFFINTSTNPEKPLFEGYISQDIIYPTCDENANFTINGTYQRNLDDALLSLISDTSITYGFYNRSIGETPDQVHVIALCRGDVERDDCRRCINGSITRLRGICPNQKGAIGWYDLCMLRYSNVTILGNPGSMDTRFQANPRNTSNVDQFNEGLYPLLDQLIVEASSGGSLRKYASNYTRGRGGTRIFAFMQCTPDLSQLQCYNCLDRTIQLVPVCCDGRRGLRVLYPSCLLRYEDYSFFNDMVVLTPPSSPQSPLPLPLPQSPPPPRVSVSEDVDINEIITAESLQYSFGIIREATNDFSENNKLGQGGFGLVYKGKLQNGKEIAVKRLSRNSGQGEQEFKNEVLLLARLQHRNLVRLLGFSIEGYERLLMYEFVENASLDQFIFDPIKRTTLDWETRYKIVQGVARGLLYLHEDSRLKIIHRDMKASNVLLDAQMNPKIADFGMARLFTPEETQGNTNRIVGT</sequence>
<evidence type="ECO:0000256" key="15">
    <source>
        <dbReference type="PROSITE-ProRule" id="PRU10141"/>
    </source>
</evidence>
<keyword evidence="13" id="KW-0675">Receptor</keyword>
<keyword evidence="2" id="KW-0723">Serine/threonine-protein kinase</keyword>
<evidence type="ECO:0000256" key="4">
    <source>
        <dbReference type="ARBA" id="ARBA00022679"/>
    </source>
</evidence>
<dbReference type="PROSITE" id="PS51473">
    <property type="entry name" value="GNK2"/>
    <property type="match status" value="4"/>
</dbReference>
<evidence type="ECO:0000256" key="7">
    <source>
        <dbReference type="ARBA" id="ARBA00022737"/>
    </source>
</evidence>
<accession>A0AA38WUR1</accession>
<keyword evidence="3" id="KW-0597">Phosphoprotein</keyword>
<dbReference type="InterPro" id="IPR000719">
    <property type="entry name" value="Prot_kinase_dom"/>
</dbReference>
<dbReference type="InterPro" id="IPR001245">
    <property type="entry name" value="Ser-Thr/Tyr_kinase_cat_dom"/>
</dbReference>
<keyword evidence="9" id="KW-0418">Kinase</keyword>
<keyword evidence="10 15" id="KW-0067">ATP-binding</keyword>
<keyword evidence="5 17" id="KW-0812">Transmembrane</keyword>
<feature type="compositionally biased region" description="Pro residues" evidence="16">
    <location>
        <begin position="251"/>
        <end position="270"/>
    </location>
</feature>
<dbReference type="EMBL" id="JARYMX010000001">
    <property type="protein sequence ID" value="KAJ9566194.1"/>
    <property type="molecule type" value="Genomic_DNA"/>
</dbReference>
<dbReference type="FunFam" id="3.30.430.20:FF:000003">
    <property type="entry name" value="Cysteine-rich RLK (RECEPTOR-like protein kinase) 10"/>
    <property type="match status" value="2"/>
</dbReference>
<evidence type="ECO:0000256" key="12">
    <source>
        <dbReference type="ARBA" id="ARBA00023136"/>
    </source>
</evidence>
<keyword evidence="6" id="KW-0732">Signal</keyword>
<dbReference type="InterPro" id="IPR002902">
    <property type="entry name" value="GNK2"/>
</dbReference>
<evidence type="ECO:0000256" key="1">
    <source>
        <dbReference type="ARBA" id="ARBA00004167"/>
    </source>
</evidence>
<dbReference type="SUPFAM" id="SSF56112">
    <property type="entry name" value="Protein kinase-like (PK-like)"/>
    <property type="match status" value="2"/>
</dbReference>
<dbReference type="FunFam" id="1.10.510.10:FF:001019">
    <property type="entry name" value="G-type lectin S-receptor-like serine/threonine-protein kinase B120"/>
    <property type="match status" value="1"/>
</dbReference>
<evidence type="ECO:0000313" key="20">
    <source>
        <dbReference type="EMBL" id="KAJ9566194.1"/>
    </source>
</evidence>
<feature type="domain" description="Gnk2-homologous" evidence="19">
    <location>
        <begin position="669"/>
        <end position="776"/>
    </location>
</feature>
<keyword evidence="4" id="KW-0808">Transferase</keyword>
<dbReference type="Pfam" id="PF01657">
    <property type="entry name" value="Stress-antifung"/>
    <property type="match status" value="4"/>
</dbReference>
<evidence type="ECO:0000256" key="9">
    <source>
        <dbReference type="ARBA" id="ARBA00022777"/>
    </source>
</evidence>
<keyword evidence="11 17" id="KW-1133">Transmembrane helix</keyword>
<feature type="region of interest" description="Disordered" evidence="16">
    <location>
        <begin position="251"/>
        <end position="272"/>
    </location>
</feature>
<dbReference type="GO" id="GO:0005886">
    <property type="term" value="C:plasma membrane"/>
    <property type="evidence" value="ECO:0007669"/>
    <property type="project" value="TreeGrafter"/>
</dbReference>
<dbReference type="CDD" id="cd23509">
    <property type="entry name" value="Gnk2-like"/>
    <property type="match status" value="4"/>
</dbReference>
<dbReference type="FunFam" id="3.30.430.20:FF:000002">
    <property type="entry name" value="Cysteine-rich receptor-like protein kinase 10"/>
    <property type="match status" value="2"/>
</dbReference>
<dbReference type="PANTHER" id="PTHR27002:SF1073">
    <property type="entry name" value="CYSTEINE-RICH RECEPTOR-LIKE PROTEIN KINASE 29"/>
    <property type="match status" value="1"/>
</dbReference>
<feature type="binding site" evidence="15">
    <location>
        <position position="375"/>
    </location>
    <ligand>
        <name>ATP</name>
        <dbReference type="ChEBI" id="CHEBI:30616"/>
    </ligand>
</feature>
<dbReference type="PROSITE" id="PS00108">
    <property type="entry name" value="PROTEIN_KINASE_ST"/>
    <property type="match status" value="1"/>
</dbReference>
<evidence type="ECO:0000256" key="14">
    <source>
        <dbReference type="ARBA" id="ARBA00023180"/>
    </source>
</evidence>
<evidence type="ECO:0000256" key="13">
    <source>
        <dbReference type="ARBA" id="ARBA00023170"/>
    </source>
</evidence>
<dbReference type="GO" id="GO:0004674">
    <property type="term" value="F:protein serine/threonine kinase activity"/>
    <property type="evidence" value="ECO:0007669"/>
    <property type="project" value="UniProtKB-KW"/>
</dbReference>
<dbReference type="InterPro" id="IPR008271">
    <property type="entry name" value="Ser/Thr_kinase_AS"/>
</dbReference>
<evidence type="ECO:0000256" key="17">
    <source>
        <dbReference type="SAM" id="Phobius"/>
    </source>
</evidence>
<feature type="transmembrane region" description="Helical" evidence="17">
    <location>
        <begin position="280"/>
        <end position="302"/>
    </location>
</feature>
<keyword evidence="7" id="KW-0677">Repeat</keyword>
<comment type="subcellular location">
    <subcellularLocation>
        <location evidence="1">Membrane</location>
        <topology evidence="1">Single-pass membrane protein</topology>
    </subcellularLocation>
</comment>
<evidence type="ECO:0000259" key="18">
    <source>
        <dbReference type="PROSITE" id="PS50011"/>
    </source>
</evidence>
<protein>
    <recommendedName>
        <fullName evidence="22">Cysteine-rich receptor-like protein kinase</fullName>
    </recommendedName>
</protein>
<evidence type="ECO:0000256" key="11">
    <source>
        <dbReference type="ARBA" id="ARBA00022989"/>
    </source>
</evidence>
<dbReference type="Gene3D" id="1.10.510.10">
    <property type="entry name" value="Transferase(Phosphotransferase) domain 1"/>
    <property type="match status" value="2"/>
</dbReference>
<dbReference type="FunFam" id="3.30.200.20:FF:000142">
    <property type="entry name" value="Cysteine-rich receptor-like protein kinase 10"/>
    <property type="match status" value="2"/>
</dbReference>
<proteinExistence type="predicted"/>
<evidence type="ECO:0000256" key="3">
    <source>
        <dbReference type="ARBA" id="ARBA00022553"/>
    </source>
</evidence>
<feature type="domain" description="Gnk2-homologous" evidence="19">
    <location>
        <begin position="132"/>
        <end position="240"/>
    </location>
</feature>
<dbReference type="InterPro" id="IPR017441">
    <property type="entry name" value="Protein_kinase_ATP_BS"/>
</dbReference>
<feature type="domain" description="Protein kinase" evidence="18">
    <location>
        <begin position="837"/>
        <end position="1002"/>
    </location>
</feature>
<evidence type="ECO:0000256" key="10">
    <source>
        <dbReference type="ARBA" id="ARBA00022840"/>
    </source>
</evidence>
<dbReference type="Pfam" id="PF00069">
    <property type="entry name" value="Pkinase"/>
    <property type="match status" value="1"/>
</dbReference>
<dbReference type="PANTHER" id="PTHR27002">
    <property type="entry name" value="RECEPTOR-LIKE SERINE/THREONINE-PROTEIN KINASE SD1-8"/>
    <property type="match status" value="1"/>
</dbReference>